<evidence type="ECO:0000259" key="7">
    <source>
        <dbReference type="PROSITE" id="PS51178"/>
    </source>
</evidence>
<dbReference type="InterPro" id="IPR050515">
    <property type="entry name" value="Beta-lactam/transpept"/>
</dbReference>
<dbReference type="SMART" id="SM00740">
    <property type="entry name" value="PASTA"/>
    <property type="match status" value="2"/>
</dbReference>
<keyword evidence="5" id="KW-0472">Membrane</keyword>
<dbReference type="Gene3D" id="3.40.710.10">
    <property type="entry name" value="DD-peptidase/beta-lactamase superfamily"/>
    <property type="match status" value="1"/>
</dbReference>
<dbReference type="UniPathway" id="UPA00219"/>
<comment type="pathway">
    <text evidence="2">Cell wall biogenesis; peptidoglycan biosynthesis.</text>
</comment>
<dbReference type="CDD" id="cd06576">
    <property type="entry name" value="PASTA_Pbp2x-like_1"/>
    <property type="match status" value="1"/>
</dbReference>
<dbReference type="Gene3D" id="3.90.1310.10">
    <property type="entry name" value="Penicillin-binding protein 2a (Domain 2)"/>
    <property type="match status" value="1"/>
</dbReference>
<proteinExistence type="inferred from homology"/>
<dbReference type="EC" id="3.4.16.4" evidence="4"/>
<dbReference type="PROSITE" id="PS51178">
    <property type="entry name" value="PASTA"/>
    <property type="match status" value="1"/>
</dbReference>
<evidence type="ECO:0000256" key="3">
    <source>
        <dbReference type="ARBA" id="ARBA00007171"/>
    </source>
</evidence>
<dbReference type="PANTHER" id="PTHR30627">
    <property type="entry name" value="PEPTIDOGLYCAN D,D-TRANSPEPTIDASE"/>
    <property type="match status" value="1"/>
</dbReference>
<keyword evidence="9" id="KW-1185">Reference proteome</keyword>
<evidence type="ECO:0000256" key="4">
    <source>
        <dbReference type="ARBA" id="ARBA00012448"/>
    </source>
</evidence>
<evidence type="ECO:0000256" key="2">
    <source>
        <dbReference type="ARBA" id="ARBA00004752"/>
    </source>
</evidence>
<dbReference type="AlphaFoldDB" id="A0A090IUF2"/>
<evidence type="ECO:0000313" key="8">
    <source>
        <dbReference type="EMBL" id="CEE01302.1"/>
    </source>
</evidence>
<dbReference type="GO" id="GO:0009252">
    <property type="term" value="P:peptidoglycan biosynthetic process"/>
    <property type="evidence" value="ECO:0007669"/>
    <property type="project" value="UniProtKB-UniPathway"/>
</dbReference>
<gene>
    <name evidence="8" type="primary">pbpB</name>
    <name evidence="8" type="ORF">BT1A1_1473</name>
</gene>
<dbReference type="InterPro" id="IPR012338">
    <property type="entry name" value="Beta-lactam/transpept-like"/>
</dbReference>
<dbReference type="Pfam" id="PF03717">
    <property type="entry name" value="PBP_dimer"/>
    <property type="match status" value="1"/>
</dbReference>
<dbReference type="Pfam" id="PF03793">
    <property type="entry name" value="PASTA"/>
    <property type="match status" value="2"/>
</dbReference>
<dbReference type="GO" id="GO:0009002">
    <property type="term" value="F:serine-type D-Ala-D-Ala carboxypeptidase activity"/>
    <property type="evidence" value="ECO:0007669"/>
    <property type="project" value="UniProtKB-EC"/>
</dbReference>
<comment type="subcellular location">
    <subcellularLocation>
        <location evidence="1">Membrane</location>
    </subcellularLocation>
</comment>
<evidence type="ECO:0000256" key="1">
    <source>
        <dbReference type="ARBA" id="ARBA00004370"/>
    </source>
</evidence>
<organism evidence="8 9">
    <name type="scientific">Caldibacillus thermoamylovorans</name>
    <dbReference type="NCBI Taxonomy" id="35841"/>
    <lineage>
        <taxon>Bacteria</taxon>
        <taxon>Bacillati</taxon>
        <taxon>Bacillota</taxon>
        <taxon>Bacilli</taxon>
        <taxon>Bacillales</taxon>
        <taxon>Bacillaceae</taxon>
        <taxon>Caldibacillus</taxon>
    </lineage>
</organism>
<comment type="catalytic activity">
    <reaction evidence="6">
        <text>Preferential cleavage: (Ac)2-L-Lys-D-Ala-|-D-Ala. Also transpeptidation of peptidyl-alanyl moieties that are N-acyl substituents of D-alanine.</text>
        <dbReference type="EC" id="3.4.16.4"/>
    </reaction>
</comment>
<dbReference type="GO" id="GO:0071555">
    <property type="term" value="P:cell wall organization"/>
    <property type="evidence" value="ECO:0007669"/>
    <property type="project" value="TreeGrafter"/>
</dbReference>
<protein>
    <recommendedName>
        <fullName evidence="4">serine-type D-Ala-D-Ala carboxypeptidase</fullName>
        <ecNumber evidence="4">3.4.16.4</ecNumber>
    </recommendedName>
</protein>
<dbReference type="InterPro" id="IPR036138">
    <property type="entry name" value="PBP_dimer_sf"/>
</dbReference>
<dbReference type="Gene3D" id="3.30.70.2110">
    <property type="match status" value="1"/>
</dbReference>
<dbReference type="GO" id="GO:0005886">
    <property type="term" value="C:plasma membrane"/>
    <property type="evidence" value="ECO:0007669"/>
    <property type="project" value="TreeGrafter"/>
</dbReference>
<dbReference type="InterPro" id="IPR001460">
    <property type="entry name" value="PCN-bd_Tpept"/>
</dbReference>
<dbReference type="SUPFAM" id="SSF56601">
    <property type="entry name" value="beta-lactamase/transpeptidase-like"/>
    <property type="match status" value="1"/>
</dbReference>
<dbReference type="Pfam" id="PF00905">
    <property type="entry name" value="Transpeptidase"/>
    <property type="match status" value="1"/>
</dbReference>
<dbReference type="CDD" id="cd06575">
    <property type="entry name" value="PASTA_Pbp2x-like_2"/>
    <property type="match status" value="1"/>
</dbReference>
<evidence type="ECO:0000256" key="5">
    <source>
        <dbReference type="ARBA" id="ARBA00023136"/>
    </source>
</evidence>
<dbReference type="PANTHER" id="PTHR30627:SF26">
    <property type="entry name" value="PENICILLIN-BINDING PROTEIN 2B"/>
    <property type="match status" value="1"/>
</dbReference>
<reference evidence="8 9" key="1">
    <citation type="submission" date="2014-07" db="EMBL/GenBank/DDBJ databases">
        <authorList>
            <person name="Wibberg Daniel"/>
        </authorList>
    </citation>
    <scope>NUCLEOTIDE SEQUENCE [LARGE SCALE GENOMIC DNA]</scope>
</reference>
<dbReference type="InterPro" id="IPR005311">
    <property type="entry name" value="PBP_dimer"/>
</dbReference>
<evidence type="ECO:0000313" key="9">
    <source>
        <dbReference type="Proteomes" id="UP000040576"/>
    </source>
</evidence>
<dbReference type="Gene3D" id="2.20.70.70">
    <property type="match status" value="1"/>
</dbReference>
<dbReference type="GO" id="GO:0008658">
    <property type="term" value="F:penicillin binding"/>
    <property type="evidence" value="ECO:0007669"/>
    <property type="project" value="InterPro"/>
</dbReference>
<dbReference type="InterPro" id="IPR005543">
    <property type="entry name" value="PASTA_dom"/>
</dbReference>
<dbReference type="SUPFAM" id="SSF56519">
    <property type="entry name" value="Penicillin binding protein dimerisation domain"/>
    <property type="match status" value="1"/>
</dbReference>
<dbReference type="EMBL" id="CCRF01000045">
    <property type="protein sequence ID" value="CEE01302.1"/>
    <property type="molecule type" value="Genomic_DNA"/>
</dbReference>
<name>A0A090IUF2_9BACI</name>
<dbReference type="SUPFAM" id="SSF54184">
    <property type="entry name" value="Penicillin-binding protein 2x (pbp-2x), c-terminal domain"/>
    <property type="match status" value="2"/>
</dbReference>
<dbReference type="Proteomes" id="UP000040576">
    <property type="component" value="Unassembled WGS sequence"/>
</dbReference>
<sequence>MKKRPSMNKRGLVLFIGFSFLLFSLTYRFFVIQLTGQVEGKSLKVYAEEKYTKQRTLQASRGDIVDRTGEPLATDTITYKLVAILDPSVTPDNAKTPNHVVDPEKTAKELAKYIPMEESEIYKQLTKDLFQVEFGAAGKNLTNEVKSKIEALKLPGITFIRESKRAYPNGDFASHLLGFTNYQNNKNGSKTLVGQMGLEKSLDEYLQGKDGKITYKSDSWGYILPSAATKITEPKNGDTVYVTIDKKIQTFLEDAMNDVQTEYNPKNIMGIVADAKTGAILAMSQRPTFDPNTREGVENNWHNVIVENAYEPGSTMKVVTLASSIEEGVWNPNEAYQSGSFSVEGAPAIHDHNKVGWGPISYLEGIQRSSNVAVANLVKKMGTDTFRNYLDKFKFGQTTGIELPSEATGTIQYQWERDRYSTAYGQATSVTALQMIQAMTAITNEGKMMRPYLVEKIVDNNGKTVKGSNMGEVGTPISADTAKQVIDVLESTVTSDIGTGKGFRIDGYRVAGKTGTAQIYEKEKGYLTGWDNYLFSFIGFAPADNPELIVYVLVQQPNLDDESFESGSEPVSKIFNPVMKNSLQYLRIKPDESVEKAKVINVPDYSSKNTGEVVAKLSSLGLVPVVLGDGANVQKIYPGVGTKLLNGERIIVVTDGQWKMPDIHNWSLSDVMKLVHATNMQFSFEGNGFVTSQNLDPDTVITKESNLQITLQPAVNNSGEETNQTDE</sequence>
<accession>A0A090IUF2</accession>
<comment type="similarity">
    <text evidence="3">Belongs to the transpeptidase family.</text>
</comment>
<evidence type="ECO:0000256" key="6">
    <source>
        <dbReference type="ARBA" id="ARBA00034000"/>
    </source>
</evidence>
<dbReference type="RefSeq" id="WP_034769605.1">
    <property type="nucleotide sequence ID" value="NZ_CCRF01000045.1"/>
</dbReference>
<feature type="domain" description="PASTA" evidence="7">
    <location>
        <begin position="596"/>
        <end position="656"/>
    </location>
</feature>